<sequence length="234" mass="26302">MSGDRYYSGGNSNYGDDSYESPRGRLLSSRDYDYPSSSNGEQYASRGRTRTRYDSPMDQRPSTRRRESSFSPITTNERGQPISARYHAQQQAQSRYTEPTRAQGEVQYTRSGQAYYARIVEPRPADQYNRYPSVSDSRELVLARDAPPPRSAAWERDASARAPDSAYGARYGLDAVYGARQGRPGLDRLAQDAARWAAGGRNDLYGQWDTHARSSKYESSSSDGKDDTYGSRGY</sequence>
<keyword evidence="3" id="KW-1185">Reference proteome</keyword>
<protein>
    <submittedName>
        <fullName evidence="2">Uncharacterized protein</fullName>
    </submittedName>
</protein>
<feature type="region of interest" description="Disordered" evidence="1">
    <location>
        <begin position="1"/>
        <end position="103"/>
    </location>
</feature>
<feature type="compositionally biased region" description="Polar residues" evidence="1">
    <location>
        <begin position="88"/>
        <end position="97"/>
    </location>
</feature>
<evidence type="ECO:0000313" key="2">
    <source>
        <dbReference type="EMBL" id="KAF2136959.1"/>
    </source>
</evidence>
<accession>A0A6A6AYF2</accession>
<gene>
    <name evidence="2" type="ORF">K452DRAFT_341865</name>
</gene>
<evidence type="ECO:0000313" key="3">
    <source>
        <dbReference type="Proteomes" id="UP000799438"/>
    </source>
</evidence>
<dbReference type="Proteomes" id="UP000799438">
    <property type="component" value="Unassembled WGS sequence"/>
</dbReference>
<feature type="compositionally biased region" description="Polar residues" evidence="1">
    <location>
        <begin position="69"/>
        <end position="78"/>
    </location>
</feature>
<dbReference type="GeneID" id="54302892"/>
<proteinExistence type="predicted"/>
<feature type="region of interest" description="Disordered" evidence="1">
    <location>
        <begin position="127"/>
        <end position="161"/>
    </location>
</feature>
<dbReference type="RefSeq" id="XP_033392677.1">
    <property type="nucleotide sequence ID" value="XM_033545386.1"/>
</dbReference>
<feature type="compositionally biased region" description="Basic and acidic residues" evidence="1">
    <location>
        <begin position="20"/>
        <end position="33"/>
    </location>
</feature>
<reference evidence="2" key="1">
    <citation type="journal article" date="2020" name="Stud. Mycol.">
        <title>101 Dothideomycetes genomes: a test case for predicting lifestyles and emergence of pathogens.</title>
        <authorList>
            <person name="Haridas S."/>
            <person name="Albert R."/>
            <person name="Binder M."/>
            <person name="Bloem J."/>
            <person name="Labutti K."/>
            <person name="Salamov A."/>
            <person name="Andreopoulos B."/>
            <person name="Baker S."/>
            <person name="Barry K."/>
            <person name="Bills G."/>
            <person name="Bluhm B."/>
            <person name="Cannon C."/>
            <person name="Castanera R."/>
            <person name="Culley D."/>
            <person name="Daum C."/>
            <person name="Ezra D."/>
            <person name="Gonzalez J."/>
            <person name="Henrissat B."/>
            <person name="Kuo A."/>
            <person name="Liang C."/>
            <person name="Lipzen A."/>
            <person name="Lutzoni F."/>
            <person name="Magnuson J."/>
            <person name="Mondo S."/>
            <person name="Nolan M."/>
            <person name="Ohm R."/>
            <person name="Pangilinan J."/>
            <person name="Park H.-J."/>
            <person name="Ramirez L."/>
            <person name="Alfaro M."/>
            <person name="Sun H."/>
            <person name="Tritt A."/>
            <person name="Yoshinaga Y."/>
            <person name="Zwiers L.-H."/>
            <person name="Turgeon B."/>
            <person name="Goodwin S."/>
            <person name="Spatafora J."/>
            <person name="Crous P."/>
            <person name="Grigoriev I."/>
        </authorList>
    </citation>
    <scope>NUCLEOTIDE SEQUENCE</scope>
    <source>
        <strain evidence="2">CBS 121167</strain>
    </source>
</reference>
<name>A0A6A6AYF2_9PEZI</name>
<evidence type="ECO:0000256" key="1">
    <source>
        <dbReference type="SAM" id="MobiDB-lite"/>
    </source>
</evidence>
<dbReference type="AlphaFoldDB" id="A0A6A6AYF2"/>
<feature type="compositionally biased region" description="Basic and acidic residues" evidence="1">
    <location>
        <begin position="223"/>
        <end position="234"/>
    </location>
</feature>
<feature type="region of interest" description="Disordered" evidence="1">
    <location>
        <begin position="204"/>
        <end position="234"/>
    </location>
</feature>
<organism evidence="2 3">
    <name type="scientific">Aplosporella prunicola CBS 121167</name>
    <dbReference type="NCBI Taxonomy" id="1176127"/>
    <lineage>
        <taxon>Eukaryota</taxon>
        <taxon>Fungi</taxon>
        <taxon>Dikarya</taxon>
        <taxon>Ascomycota</taxon>
        <taxon>Pezizomycotina</taxon>
        <taxon>Dothideomycetes</taxon>
        <taxon>Dothideomycetes incertae sedis</taxon>
        <taxon>Botryosphaeriales</taxon>
        <taxon>Aplosporellaceae</taxon>
        <taxon>Aplosporella</taxon>
    </lineage>
</organism>
<dbReference type="EMBL" id="ML995509">
    <property type="protein sequence ID" value="KAF2136959.1"/>
    <property type="molecule type" value="Genomic_DNA"/>
</dbReference>